<organism evidence="1 2">
    <name type="scientific">Kingdonia uniflora</name>
    <dbReference type="NCBI Taxonomy" id="39325"/>
    <lineage>
        <taxon>Eukaryota</taxon>
        <taxon>Viridiplantae</taxon>
        <taxon>Streptophyta</taxon>
        <taxon>Embryophyta</taxon>
        <taxon>Tracheophyta</taxon>
        <taxon>Spermatophyta</taxon>
        <taxon>Magnoliopsida</taxon>
        <taxon>Ranunculales</taxon>
        <taxon>Circaeasteraceae</taxon>
        <taxon>Kingdonia</taxon>
    </lineage>
</organism>
<keyword evidence="2" id="KW-1185">Reference proteome</keyword>
<comment type="caution">
    <text evidence="1">The sequence shown here is derived from an EMBL/GenBank/DDBJ whole genome shotgun (WGS) entry which is preliminary data.</text>
</comment>
<name>A0A7J7LJ16_9MAGN</name>
<dbReference type="EMBL" id="JACGCM010002254">
    <property type="protein sequence ID" value="KAF6142514.1"/>
    <property type="molecule type" value="Genomic_DNA"/>
</dbReference>
<dbReference type="AlphaFoldDB" id="A0A7J7LJ16"/>
<evidence type="ECO:0000313" key="2">
    <source>
        <dbReference type="Proteomes" id="UP000541444"/>
    </source>
</evidence>
<dbReference type="Proteomes" id="UP000541444">
    <property type="component" value="Unassembled WGS sequence"/>
</dbReference>
<sequence length="66" mass="7417">MGTIFVKLDQANGYSLDQSVLGFSTHRANVRTLFSFQRILNSPRISLAPDSDCLIPSHTPRWVLKV</sequence>
<reference evidence="1 2" key="1">
    <citation type="journal article" date="2020" name="IScience">
        <title>Genome Sequencing of the Endangered Kingdonia uniflora (Circaeasteraceae, Ranunculales) Reveals Potential Mechanisms of Evolutionary Specialization.</title>
        <authorList>
            <person name="Sun Y."/>
            <person name="Deng T."/>
            <person name="Zhang A."/>
            <person name="Moore M.J."/>
            <person name="Landis J.B."/>
            <person name="Lin N."/>
            <person name="Zhang H."/>
            <person name="Zhang X."/>
            <person name="Huang J."/>
            <person name="Zhang X."/>
            <person name="Sun H."/>
            <person name="Wang H."/>
        </authorList>
    </citation>
    <scope>NUCLEOTIDE SEQUENCE [LARGE SCALE GENOMIC DNA]</scope>
    <source>
        <strain evidence="1">TB1705</strain>
        <tissue evidence="1">Leaf</tissue>
    </source>
</reference>
<gene>
    <name evidence="1" type="ORF">GIB67_039478</name>
</gene>
<proteinExistence type="predicted"/>
<evidence type="ECO:0000313" key="1">
    <source>
        <dbReference type="EMBL" id="KAF6142514.1"/>
    </source>
</evidence>
<protein>
    <submittedName>
        <fullName evidence="1">Uncharacterized protein</fullName>
    </submittedName>
</protein>
<accession>A0A7J7LJ16</accession>